<keyword evidence="2" id="KW-0732">Signal</keyword>
<comment type="caution">
    <text evidence="3">The sequence shown here is derived from an EMBL/GenBank/DDBJ whole genome shotgun (WGS) entry which is preliminary data.</text>
</comment>
<keyword evidence="4" id="KW-1185">Reference proteome</keyword>
<sequence>MLSALFIVLLGSVVALPMLGQKNVQAYNLDDSLWDDSFYPREKKPAPRPKFDEDYFNPKPPQAQPFSFGVNNNYLTPSQEKPHNIPPKIQGGRSHSNLGAKGGISSLINNDFFKKE</sequence>
<name>A0A1U7LUI8_NEOID</name>
<evidence type="ECO:0000313" key="3">
    <source>
        <dbReference type="EMBL" id="OLL26278.1"/>
    </source>
</evidence>
<feature type="chain" id="PRO_5012888685" evidence="2">
    <location>
        <begin position="16"/>
        <end position="116"/>
    </location>
</feature>
<protein>
    <submittedName>
        <fullName evidence="3">Uncharacterized protein</fullName>
    </submittedName>
</protein>
<accession>A0A1U7LUI8</accession>
<gene>
    <name evidence="3" type="ORF">NEOLI_003698</name>
</gene>
<feature type="compositionally biased region" description="Basic and acidic residues" evidence="1">
    <location>
        <begin position="38"/>
        <end position="53"/>
    </location>
</feature>
<evidence type="ECO:0000256" key="2">
    <source>
        <dbReference type="SAM" id="SignalP"/>
    </source>
</evidence>
<evidence type="ECO:0000313" key="4">
    <source>
        <dbReference type="Proteomes" id="UP000186594"/>
    </source>
</evidence>
<dbReference type="AlphaFoldDB" id="A0A1U7LUI8"/>
<proteinExistence type="predicted"/>
<reference evidence="3 4" key="1">
    <citation type="submission" date="2016-04" db="EMBL/GenBank/DDBJ databases">
        <title>Evolutionary innovation and constraint leading to complex multicellularity in the Ascomycota.</title>
        <authorList>
            <person name="Cisse O."/>
            <person name="Nguyen A."/>
            <person name="Hewitt D.A."/>
            <person name="Jedd G."/>
            <person name="Stajich J.E."/>
        </authorList>
    </citation>
    <scope>NUCLEOTIDE SEQUENCE [LARGE SCALE GENOMIC DNA]</scope>
    <source>
        <strain evidence="3 4">DAH-3</strain>
    </source>
</reference>
<feature type="compositionally biased region" description="Polar residues" evidence="1">
    <location>
        <begin position="69"/>
        <end position="79"/>
    </location>
</feature>
<organism evidence="3 4">
    <name type="scientific">Neolecta irregularis (strain DAH-3)</name>
    <dbReference type="NCBI Taxonomy" id="1198029"/>
    <lineage>
        <taxon>Eukaryota</taxon>
        <taxon>Fungi</taxon>
        <taxon>Dikarya</taxon>
        <taxon>Ascomycota</taxon>
        <taxon>Taphrinomycotina</taxon>
        <taxon>Neolectales</taxon>
        <taxon>Neolectaceae</taxon>
        <taxon>Neolecta</taxon>
    </lineage>
</organism>
<feature type="signal peptide" evidence="2">
    <location>
        <begin position="1"/>
        <end position="15"/>
    </location>
</feature>
<feature type="region of interest" description="Disordered" evidence="1">
    <location>
        <begin position="38"/>
        <end position="116"/>
    </location>
</feature>
<dbReference type="EMBL" id="LXFE01000210">
    <property type="protein sequence ID" value="OLL26278.1"/>
    <property type="molecule type" value="Genomic_DNA"/>
</dbReference>
<evidence type="ECO:0000256" key="1">
    <source>
        <dbReference type="SAM" id="MobiDB-lite"/>
    </source>
</evidence>
<dbReference type="Proteomes" id="UP000186594">
    <property type="component" value="Unassembled WGS sequence"/>
</dbReference>